<protein>
    <recommendedName>
        <fullName evidence="3">Protein phosphatase 2C-like protein</fullName>
    </recommendedName>
</protein>
<dbReference type="AlphaFoldDB" id="A0A2N3WJB5"/>
<dbReference type="SUPFAM" id="SSF81606">
    <property type="entry name" value="PP2C-like"/>
    <property type="match status" value="1"/>
</dbReference>
<evidence type="ECO:0000313" key="2">
    <source>
        <dbReference type="Proteomes" id="UP000233750"/>
    </source>
</evidence>
<reference evidence="1 2" key="1">
    <citation type="submission" date="2017-12" db="EMBL/GenBank/DDBJ databases">
        <title>Sequencing the genomes of 1000 Actinobacteria strains.</title>
        <authorList>
            <person name="Klenk H.-P."/>
        </authorList>
    </citation>
    <scope>NUCLEOTIDE SEQUENCE [LARGE SCALE GENOMIC DNA]</scope>
    <source>
        <strain evidence="1 2">DSM 45165</strain>
    </source>
</reference>
<comment type="caution">
    <text evidence="1">The sequence shown here is derived from an EMBL/GenBank/DDBJ whole genome shotgun (WGS) entry which is preliminary data.</text>
</comment>
<keyword evidence="2" id="KW-1185">Reference proteome</keyword>
<gene>
    <name evidence="1" type="ORF">ATK30_4802</name>
</gene>
<dbReference type="RefSeq" id="WP_101437488.1">
    <property type="nucleotide sequence ID" value="NZ_PJMY01000003.1"/>
</dbReference>
<dbReference type="Proteomes" id="UP000233750">
    <property type="component" value="Unassembled WGS sequence"/>
</dbReference>
<organism evidence="1 2">
    <name type="scientific">Amycolatopsis echigonensis</name>
    <dbReference type="NCBI Taxonomy" id="2576905"/>
    <lineage>
        <taxon>Bacteria</taxon>
        <taxon>Bacillati</taxon>
        <taxon>Actinomycetota</taxon>
        <taxon>Actinomycetes</taxon>
        <taxon>Pseudonocardiales</taxon>
        <taxon>Pseudonocardiaceae</taxon>
        <taxon>Amycolatopsis</taxon>
    </lineage>
</organism>
<dbReference type="OrthoDB" id="3190646at2"/>
<sequence>MHVTTAQLPPAHASDDKIFATPDAVIVLDGASAFRPVPVPASDYADKLGRHIVVSLERDPSVDLRAALRSAIEKTAEELSLTPGDSPSSTVTILRRKGPSVDVLALGDSVIVLPDEVVTDDRIDDLNLEPRRLYRERLASGKGYDDTHRRLLRELQEQQAVRRNAEGGYWIAEAVPDAADHAVTASFSVEAVPWAVLATDGAYDVMTHLGLDDWPVLSKADGAELSALLERCQSWEDEVDPAAVSLPRAKRHDDKAIAVVDVWS</sequence>
<name>A0A2N3WJB5_9PSEU</name>
<dbReference type="Gene3D" id="3.60.40.10">
    <property type="entry name" value="PPM-type phosphatase domain"/>
    <property type="match status" value="1"/>
</dbReference>
<dbReference type="EMBL" id="PJMY01000003">
    <property type="protein sequence ID" value="PKV93942.1"/>
    <property type="molecule type" value="Genomic_DNA"/>
</dbReference>
<accession>A0A2N3WJB5</accession>
<proteinExistence type="predicted"/>
<evidence type="ECO:0008006" key="3">
    <source>
        <dbReference type="Google" id="ProtNLM"/>
    </source>
</evidence>
<evidence type="ECO:0000313" key="1">
    <source>
        <dbReference type="EMBL" id="PKV93942.1"/>
    </source>
</evidence>
<dbReference type="InterPro" id="IPR036457">
    <property type="entry name" value="PPM-type-like_dom_sf"/>
</dbReference>